<evidence type="ECO:0008006" key="3">
    <source>
        <dbReference type="Google" id="ProtNLM"/>
    </source>
</evidence>
<dbReference type="AlphaFoldDB" id="A0AAV7QZG8"/>
<reference evidence="1" key="1">
    <citation type="journal article" date="2022" name="bioRxiv">
        <title>Sequencing and chromosome-scale assembly of the giantPleurodeles waltlgenome.</title>
        <authorList>
            <person name="Brown T."/>
            <person name="Elewa A."/>
            <person name="Iarovenko S."/>
            <person name="Subramanian E."/>
            <person name="Araus A.J."/>
            <person name="Petzold A."/>
            <person name="Susuki M."/>
            <person name="Suzuki K.-i.T."/>
            <person name="Hayashi T."/>
            <person name="Toyoda A."/>
            <person name="Oliveira C."/>
            <person name="Osipova E."/>
            <person name="Leigh N.D."/>
            <person name="Simon A."/>
            <person name="Yun M.H."/>
        </authorList>
    </citation>
    <scope>NUCLEOTIDE SEQUENCE</scope>
    <source>
        <strain evidence="1">20211129_DDA</strain>
        <tissue evidence="1">Liver</tissue>
    </source>
</reference>
<evidence type="ECO:0000313" key="1">
    <source>
        <dbReference type="EMBL" id="KAJ1143810.1"/>
    </source>
</evidence>
<name>A0AAV7QZG8_PLEWA</name>
<dbReference type="Proteomes" id="UP001066276">
    <property type="component" value="Chromosome 6"/>
</dbReference>
<organism evidence="1 2">
    <name type="scientific">Pleurodeles waltl</name>
    <name type="common">Iberian ribbed newt</name>
    <dbReference type="NCBI Taxonomy" id="8319"/>
    <lineage>
        <taxon>Eukaryota</taxon>
        <taxon>Metazoa</taxon>
        <taxon>Chordata</taxon>
        <taxon>Craniata</taxon>
        <taxon>Vertebrata</taxon>
        <taxon>Euteleostomi</taxon>
        <taxon>Amphibia</taxon>
        <taxon>Batrachia</taxon>
        <taxon>Caudata</taxon>
        <taxon>Salamandroidea</taxon>
        <taxon>Salamandridae</taxon>
        <taxon>Pleurodelinae</taxon>
        <taxon>Pleurodeles</taxon>
    </lineage>
</organism>
<protein>
    <recommendedName>
        <fullName evidence="3">Transferrin</fullName>
    </recommendedName>
</protein>
<keyword evidence="2" id="KW-1185">Reference proteome</keyword>
<dbReference type="EMBL" id="JANPWB010000010">
    <property type="protein sequence ID" value="KAJ1143810.1"/>
    <property type="molecule type" value="Genomic_DNA"/>
</dbReference>
<feature type="non-terminal residue" evidence="1">
    <location>
        <position position="64"/>
    </location>
</feature>
<evidence type="ECO:0000313" key="2">
    <source>
        <dbReference type="Proteomes" id="UP001066276"/>
    </source>
</evidence>
<sequence>ATSHCYFADTASNFCFHKRAAISCHVGTGDGCWVSPAAVVAIKKLDLPPTPVEKCPDLKTPDAA</sequence>
<gene>
    <name evidence="1" type="ORF">NDU88_010113</name>
</gene>
<accession>A0AAV7QZG8</accession>
<proteinExistence type="predicted"/>
<feature type="non-terminal residue" evidence="1">
    <location>
        <position position="1"/>
    </location>
</feature>
<comment type="caution">
    <text evidence="1">The sequence shown here is derived from an EMBL/GenBank/DDBJ whole genome shotgun (WGS) entry which is preliminary data.</text>
</comment>